<reference evidence="2 3" key="1">
    <citation type="submission" date="2024-08" db="EMBL/GenBank/DDBJ databases">
        <authorList>
            <person name="Arias E."/>
        </authorList>
    </citation>
    <scope>NUCLEOTIDE SEQUENCE [LARGE SCALE GENOMIC DNA]</scope>
    <source>
        <strain evidence="2 3">FAM 25317</strain>
    </source>
</reference>
<keyword evidence="1" id="KW-0812">Transmembrane</keyword>
<comment type="caution">
    <text evidence="2">The sequence shown here is derived from an EMBL/GenBank/DDBJ whole genome shotgun (WGS) entry which is preliminary data.</text>
</comment>
<evidence type="ECO:0000256" key="1">
    <source>
        <dbReference type="SAM" id="Phobius"/>
    </source>
</evidence>
<keyword evidence="1" id="KW-0472">Membrane</keyword>
<dbReference type="RefSeq" id="WP_164507649.1">
    <property type="nucleotide sequence ID" value="NZ_JBGQPK010000023.1"/>
</dbReference>
<accession>A0ABW8UCF8</accession>
<feature type="transmembrane region" description="Helical" evidence="1">
    <location>
        <begin position="28"/>
        <end position="46"/>
    </location>
</feature>
<keyword evidence="3" id="KW-1185">Reference proteome</keyword>
<organism evidence="2 3">
    <name type="scientific">Loigolactobacillus zhaoyuanensis</name>
    <dbReference type="NCBI Taxonomy" id="2486017"/>
    <lineage>
        <taxon>Bacteria</taxon>
        <taxon>Bacillati</taxon>
        <taxon>Bacillota</taxon>
        <taxon>Bacilli</taxon>
        <taxon>Lactobacillales</taxon>
        <taxon>Lactobacillaceae</taxon>
        <taxon>Loigolactobacillus</taxon>
    </lineage>
</organism>
<proteinExistence type="predicted"/>
<sequence length="47" mass="5574">MRKSKTFNGKHVTATVEFKTKTPTHKETFIIGIIVVVLIVLLWWWFK</sequence>
<protein>
    <submittedName>
        <fullName evidence="2">Uncharacterized protein</fullName>
    </submittedName>
</protein>
<evidence type="ECO:0000313" key="2">
    <source>
        <dbReference type="EMBL" id="MFL2029363.1"/>
    </source>
</evidence>
<keyword evidence="1" id="KW-1133">Transmembrane helix</keyword>
<evidence type="ECO:0000313" key="3">
    <source>
        <dbReference type="Proteomes" id="UP001625389"/>
    </source>
</evidence>
<dbReference type="Proteomes" id="UP001625389">
    <property type="component" value="Unassembled WGS sequence"/>
</dbReference>
<gene>
    <name evidence="2" type="ORF">ACEN34_06995</name>
</gene>
<name>A0ABW8UCF8_9LACO</name>
<dbReference type="EMBL" id="JBGQPK010000023">
    <property type="protein sequence ID" value="MFL2029363.1"/>
    <property type="molecule type" value="Genomic_DNA"/>
</dbReference>